<keyword evidence="9" id="KW-1185">Reference proteome</keyword>
<dbReference type="PRINTS" id="PR00735">
    <property type="entry name" value="GLHYDRLASE8"/>
</dbReference>
<dbReference type="EMBL" id="JADDOJ010000003">
    <property type="protein sequence ID" value="MBE7939224.1"/>
    <property type="molecule type" value="Genomic_DNA"/>
</dbReference>
<reference evidence="8 9" key="1">
    <citation type="submission" date="2020-10" db="EMBL/GenBank/DDBJ databases">
        <title>Draft genome of Ramlibacter aquaticus LMG 30558.</title>
        <authorList>
            <person name="Props R."/>
        </authorList>
    </citation>
    <scope>NUCLEOTIDE SEQUENCE [LARGE SCALE GENOMIC DNA]</scope>
    <source>
        <strain evidence="8 9">LMG 30558</strain>
    </source>
</reference>
<evidence type="ECO:0000256" key="6">
    <source>
        <dbReference type="ARBA" id="ARBA00023295"/>
    </source>
</evidence>
<evidence type="ECO:0000256" key="5">
    <source>
        <dbReference type="ARBA" id="ARBA00023001"/>
    </source>
</evidence>
<evidence type="ECO:0000256" key="4">
    <source>
        <dbReference type="ARBA" id="ARBA00022801"/>
    </source>
</evidence>
<dbReference type="EC" id="3.2.1.4" evidence="3"/>
<keyword evidence="7" id="KW-0624">Polysaccharide degradation</keyword>
<dbReference type="InterPro" id="IPR012341">
    <property type="entry name" value="6hp_glycosidase-like_sf"/>
</dbReference>
<dbReference type="PROSITE" id="PS51257">
    <property type="entry name" value="PROKAR_LIPOPROTEIN"/>
    <property type="match status" value="1"/>
</dbReference>
<keyword evidence="7" id="KW-0119">Carbohydrate metabolism</keyword>
<organism evidence="8 9">
    <name type="scientific">Ramlibacter aquaticus</name>
    <dbReference type="NCBI Taxonomy" id="2780094"/>
    <lineage>
        <taxon>Bacteria</taxon>
        <taxon>Pseudomonadati</taxon>
        <taxon>Pseudomonadota</taxon>
        <taxon>Betaproteobacteria</taxon>
        <taxon>Burkholderiales</taxon>
        <taxon>Comamonadaceae</taxon>
        <taxon>Ramlibacter</taxon>
    </lineage>
</organism>
<keyword evidence="4" id="KW-0378">Hydrolase</keyword>
<dbReference type="SUPFAM" id="SSF48208">
    <property type="entry name" value="Six-hairpin glycosidases"/>
    <property type="match status" value="1"/>
</dbReference>
<dbReference type="InterPro" id="IPR002037">
    <property type="entry name" value="Glyco_hydro_8"/>
</dbReference>
<evidence type="ECO:0000256" key="2">
    <source>
        <dbReference type="ARBA" id="ARBA00009209"/>
    </source>
</evidence>
<evidence type="ECO:0000256" key="3">
    <source>
        <dbReference type="ARBA" id="ARBA00012601"/>
    </source>
</evidence>
<evidence type="ECO:0000256" key="7">
    <source>
        <dbReference type="ARBA" id="ARBA00023326"/>
    </source>
</evidence>
<evidence type="ECO:0000313" key="9">
    <source>
        <dbReference type="Proteomes" id="UP000715965"/>
    </source>
</evidence>
<proteinExistence type="inferred from homology"/>
<keyword evidence="6" id="KW-0326">Glycosidase</keyword>
<dbReference type="RefSeq" id="WP_193778776.1">
    <property type="nucleotide sequence ID" value="NZ_JADDOJ010000003.1"/>
</dbReference>
<name>A0ABR9SAH3_9BURK</name>
<protein>
    <recommendedName>
        <fullName evidence="3">cellulase</fullName>
        <ecNumber evidence="3">3.2.1.4</ecNumber>
    </recommendedName>
</protein>
<comment type="catalytic activity">
    <reaction evidence="1">
        <text>Endohydrolysis of (1-&gt;4)-beta-D-glucosidic linkages in cellulose, lichenin and cereal beta-D-glucans.</text>
        <dbReference type="EC" id="3.2.1.4"/>
    </reaction>
</comment>
<dbReference type="Gene3D" id="1.50.10.10">
    <property type="match status" value="1"/>
</dbReference>
<sequence>MKRRLFLQSGSAAFALSIAGCGGGGGGSPAAASAASADAAAATSTAATNATPAALSRVAPVRGYPFGSRLKPYVAGIHPSVAAATMDATLAAQYDAWKAARVVAADNVVPGGKAVLFSSKYLTVSEGMGYGMLLAVVFAGHDPQAQALFDGLLAVVRARYAYGVVTYDPNGKYLMEWQLNADGSSAGGGWNAMDGDLDIAMALLMADRQWGSGGAWDYLQEAKNTIAAHKSFNFNADGASKGTRFGTNNRSSDYMVGHFRAFLAATGDTFWQLAIDKAFATLDHLQTTYAPATGLVPDFVMNTNTGDPIPSTGYIGDGNDKEGFYWWNACRDPWRFASDYVLSGDTRFALVTARMLDFFKDSTGGDPTGIGCGYTLSGTKLDANNGPAFIAPICAGGCVDARFQTFVDATWDWNTKNLTTNYYDAELQLLSLVVASGNWWSTAA</sequence>
<evidence type="ECO:0000313" key="8">
    <source>
        <dbReference type="EMBL" id="MBE7939224.1"/>
    </source>
</evidence>
<evidence type="ECO:0000256" key="1">
    <source>
        <dbReference type="ARBA" id="ARBA00000966"/>
    </source>
</evidence>
<dbReference type="Pfam" id="PF01270">
    <property type="entry name" value="Glyco_hydro_8"/>
    <property type="match status" value="1"/>
</dbReference>
<accession>A0ABR9SAH3</accession>
<dbReference type="Proteomes" id="UP000715965">
    <property type="component" value="Unassembled WGS sequence"/>
</dbReference>
<gene>
    <name evidence="8" type="ORF">IM725_01400</name>
</gene>
<comment type="caution">
    <text evidence="8">The sequence shown here is derived from an EMBL/GenBank/DDBJ whole genome shotgun (WGS) entry which is preliminary data.</text>
</comment>
<keyword evidence="5" id="KW-0136">Cellulose degradation</keyword>
<dbReference type="InterPro" id="IPR008928">
    <property type="entry name" value="6-hairpin_glycosidase_sf"/>
</dbReference>
<comment type="similarity">
    <text evidence="2">Belongs to the glycosyl hydrolase 8 (cellulase D) family.</text>
</comment>